<keyword evidence="2" id="KW-0238">DNA-binding</keyword>
<dbReference type="EMBL" id="AWXZ01000013">
    <property type="protein sequence ID" value="ESR26719.1"/>
    <property type="molecule type" value="Genomic_DNA"/>
</dbReference>
<dbReference type="InterPro" id="IPR008920">
    <property type="entry name" value="TF_FadR/GntR_C"/>
</dbReference>
<keyword evidence="6" id="KW-1185">Reference proteome</keyword>
<evidence type="ECO:0000256" key="3">
    <source>
        <dbReference type="ARBA" id="ARBA00023163"/>
    </source>
</evidence>
<proteinExistence type="predicted"/>
<dbReference type="GO" id="GO:0003677">
    <property type="term" value="F:DNA binding"/>
    <property type="evidence" value="ECO:0007669"/>
    <property type="project" value="UniProtKB-KW"/>
</dbReference>
<dbReference type="PATRIC" id="fig|631454.5.peg.493"/>
<dbReference type="InterPro" id="IPR036390">
    <property type="entry name" value="WH_DNA-bd_sf"/>
</dbReference>
<dbReference type="SMART" id="SM00895">
    <property type="entry name" value="FCD"/>
    <property type="match status" value="1"/>
</dbReference>
<dbReference type="PANTHER" id="PTHR43537:SF49">
    <property type="entry name" value="TRANSCRIPTIONAL REGULATORY PROTEIN"/>
    <property type="match status" value="1"/>
</dbReference>
<dbReference type="STRING" id="631454.N177_0503"/>
<evidence type="ECO:0000313" key="6">
    <source>
        <dbReference type="Proteomes" id="UP000017819"/>
    </source>
</evidence>
<dbReference type="SUPFAM" id="SSF48008">
    <property type="entry name" value="GntR ligand-binding domain-like"/>
    <property type="match status" value="1"/>
</dbReference>
<keyword evidence="3" id="KW-0804">Transcription</keyword>
<dbReference type="PANTHER" id="PTHR43537">
    <property type="entry name" value="TRANSCRIPTIONAL REGULATOR, GNTR FAMILY"/>
    <property type="match status" value="1"/>
</dbReference>
<sequence>MNRLQTTMAKAVSKTAKIRLRPVSAVPSLKERIYTQLKAQITSPQIYQPGAELRIDERGLAERLRISRTPLREALARLEQEGLVRIAPRKGVFIVRKSKEEILEMILVWAALESMAARLATVEAADEEIATLRSVFGTFGPEHQIGAHIDEYSDANIRFHQRILELSKCQLLYDTATELFIHMQAIRARSIGENDRVAQSIVDHMHIIEALESRDTDLAERLVREHTLSLHAHVERTWVEPAESEEELVA</sequence>
<dbReference type="SUPFAM" id="SSF46785">
    <property type="entry name" value="Winged helix' DNA-binding domain"/>
    <property type="match status" value="1"/>
</dbReference>
<dbReference type="Proteomes" id="UP000017819">
    <property type="component" value="Unassembled WGS sequence"/>
</dbReference>
<dbReference type="AlphaFoldDB" id="V4RN52"/>
<evidence type="ECO:0000256" key="1">
    <source>
        <dbReference type="ARBA" id="ARBA00023015"/>
    </source>
</evidence>
<evidence type="ECO:0000259" key="4">
    <source>
        <dbReference type="PROSITE" id="PS50949"/>
    </source>
</evidence>
<comment type="caution">
    <text evidence="5">The sequence shown here is derived from an EMBL/GenBank/DDBJ whole genome shotgun (WGS) entry which is preliminary data.</text>
</comment>
<dbReference type="Pfam" id="PF00392">
    <property type="entry name" value="GntR"/>
    <property type="match status" value="1"/>
</dbReference>
<feature type="domain" description="HTH gntR-type" evidence="4">
    <location>
        <begin position="27"/>
        <end position="97"/>
    </location>
</feature>
<protein>
    <submittedName>
        <fullName evidence="5">Transcriptional regulator, GntR family</fullName>
    </submittedName>
</protein>
<dbReference type="SMART" id="SM00345">
    <property type="entry name" value="HTH_GNTR"/>
    <property type="match status" value="1"/>
</dbReference>
<dbReference type="InterPro" id="IPR011711">
    <property type="entry name" value="GntR_C"/>
</dbReference>
<name>V4RN52_9HYPH</name>
<dbReference type="PROSITE" id="PS50949">
    <property type="entry name" value="HTH_GNTR"/>
    <property type="match status" value="1"/>
</dbReference>
<dbReference type="PRINTS" id="PR00035">
    <property type="entry name" value="HTHGNTR"/>
</dbReference>
<keyword evidence="1" id="KW-0805">Transcription regulation</keyword>
<dbReference type="eggNOG" id="COG1802">
    <property type="taxonomic scope" value="Bacteria"/>
</dbReference>
<dbReference type="Pfam" id="PF07729">
    <property type="entry name" value="FCD"/>
    <property type="match status" value="1"/>
</dbReference>
<dbReference type="InterPro" id="IPR036388">
    <property type="entry name" value="WH-like_DNA-bd_sf"/>
</dbReference>
<dbReference type="InterPro" id="IPR000524">
    <property type="entry name" value="Tscrpt_reg_HTH_GntR"/>
</dbReference>
<evidence type="ECO:0000256" key="2">
    <source>
        <dbReference type="ARBA" id="ARBA00023125"/>
    </source>
</evidence>
<dbReference type="CDD" id="cd07377">
    <property type="entry name" value="WHTH_GntR"/>
    <property type="match status" value="1"/>
</dbReference>
<dbReference type="Gene3D" id="1.10.10.10">
    <property type="entry name" value="Winged helix-like DNA-binding domain superfamily/Winged helix DNA-binding domain"/>
    <property type="match status" value="1"/>
</dbReference>
<organism evidence="5 6">
    <name type="scientific">Lutibaculum baratangense AMV1</name>
    <dbReference type="NCBI Taxonomy" id="631454"/>
    <lineage>
        <taxon>Bacteria</taxon>
        <taxon>Pseudomonadati</taxon>
        <taxon>Pseudomonadota</taxon>
        <taxon>Alphaproteobacteria</taxon>
        <taxon>Hyphomicrobiales</taxon>
        <taxon>Tepidamorphaceae</taxon>
        <taxon>Lutibaculum</taxon>
    </lineage>
</organism>
<evidence type="ECO:0000313" key="5">
    <source>
        <dbReference type="EMBL" id="ESR26719.1"/>
    </source>
</evidence>
<dbReference type="GO" id="GO:0003700">
    <property type="term" value="F:DNA-binding transcription factor activity"/>
    <property type="evidence" value="ECO:0007669"/>
    <property type="project" value="InterPro"/>
</dbReference>
<reference evidence="5 6" key="1">
    <citation type="journal article" date="2014" name="Genome Announc.">
        <title>Draft Genome Sequence of Lutibaculum baratangense Strain AMV1T, Isolated from a Mud Volcano in Andamans, India.</title>
        <authorList>
            <person name="Singh A."/>
            <person name="Sreenivas A."/>
            <person name="Sathyanarayana Reddy G."/>
            <person name="Pinnaka A.K."/>
            <person name="Shivaji S."/>
        </authorList>
    </citation>
    <scope>NUCLEOTIDE SEQUENCE [LARGE SCALE GENOMIC DNA]</scope>
    <source>
        <strain evidence="5 6">AMV1</strain>
    </source>
</reference>
<accession>V4RN52</accession>
<dbReference type="Gene3D" id="1.20.120.530">
    <property type="entry name" value="GntR ligand-binding domain-like"/>
    <property type="match status" value="1"/>
</dbReference>
<gene>
    <name evidence="5" type="ORF">N177_0503</name>
</gene>